<organism evidence="2 3">
    <name type="scientific">Sphingomonas cynarae</name>
    <dbReference type="NCBI Taxonomy" id="930197"/>
    <lineage>
        <taxon>Bacteria</taxon>
        <taxon>Pseudomonadati</taxon>
        <taxon>Pseudomonadota</taxon>
        <taxon>Alphaproteobacteria</taxon>
        <taxon>Sphingomonadales</taxon>
        <taxon>Sphingomonadaceae</taxon>
        <taxon>Sphingomonas</taxon>
    </lineage>
</organism>
<reference evidence="3" key="1">
    <citation type="journal article" date="2019" name="Int. J. Syst. Evol. Microbiol.">
        <title>The Global Catalogue of Microorganisms (GCM) 10K type strain sequencing project: providing services to taxonomists for standard genome sequencing and annotation.</title>
        <authorList>
            <consortium name="The Broad Institute Genomics Platform"/>
            <consortium name="The Broad Institute Genome Sequencing Center for Infectious Disease"/>
            <person name="Wu L."/>
            <person name="Ma J."/>
        </authorList>
    </citation>
    <scope>NUCLEOTIDE SEQUENCE [LARGE SCALE GENOMIC DNA]</scope>
    <source>
        <strain evidence="3">JCM 17498</strain>
    </source>
</reference>
<protein>
    <recommendedName>
        <fullName evidence="1">Glycosyltransferase 2-like domain-containing protein</fullName>
    </recommendedName>
</protein>
<dbReference type="PANTHER" id="PTHR22916">
    <property type="entry name" value="GLYCOSYLTRANSFERASE"/>
    <property type="match status" value="1"/>
</dbReference>
<dbReference type="InterPro" id="IPR001173">
    <property type="entry name" value="Glyco_trans_2-like"/>
</dbReference>
<sequence length="309" mass="34662">MPPPIIASDGEAGADNLYNGDDVVQITTQAEKPMPLFTIMLPIIRPPALLPHAVRSVQNQTVADWELFIILDGAPPETLAAARALAAEDPRIRVRPFPKGERNGEAHRHVVLGEARGIYVAQIADDDLWFPRHLAELRLLLAEADFGNLPQCEITLDGRPMLLHGNLASAKMRKAIMTKRGNFFGPSCAGYRRMTYDRLPIGWSPAPTGVYSDQYMWRKFLALPDIRVATRFSIQAAKLESRVRQHLTLEARADEMAALAEQIATADGRSDIVTRALRDAMWVEAAWASRSWRIKERVRRMRRAFHAVD</sequence>
<dbReference type="EMBL" id="BAABBF010000003">
    <property type="protein sequence ID" value="GAA3707434.1"/>
    <property type="molecule type" value="Genomic_DNA"/>
</dbReference>
<name>A0ABP7DPX5_9SPHN</name>
<proteinExistence type="predicted"/>
<dbReference type="InterPro" id="IPR029044">
    <property type="entry name" value="Nucleotide-diphossugar_trans"/>
</dbReference>
<accession>A0ABP7DPX5</accession>
<evidence type="ECO:0000313" key="2">
    <source>
        <dbReference type="EMBL" id="GAA3707434.1"/>
    </source>
</evidence>
<dbReference type="PANTHER" id="PTHR22916:SF3">
    <property type="entry name" value="UDP-GLCNAC:BETAGAL BETA-1,3-N-ACETYLGLUCOSAMINYLTRANSFERASE-LIKE PROTEIN 1"/>
    <property type="match status" value="1"/>
</dbReference>
<keyword evidence="3" id="KW-1185">Reference proteome</keyword>
<feature type="domain" description="Glycosyltransferase 2-like" evidence="1">
    <location>
        <begin position="42"/>
        <end position="196"/>
    </location>
</feature>
<dbReference type="CDD" id="cd00761">
    <property type="entry name" value="Glyco_tranf_GTA_type"/>
    <property type="match status" value="1"/>
</dbReference>
<evidence type="ECO:0000259" key="1">
    <source>
        <dbReference type="Pfam" id="PF00535"/>
    </source>
</evidence>
<gene>
    <name evidence="2" type="ORF">GCM10022268_16030</name>
</gene>
<dbReference type="Pfam" id="PF00535">
    <property type="entry name" value="Glycos_transf_2"/>
    <property type="match status" value="1"/>
</dbReference>
<dbReference type="RefSeq" id="WP_344692835.1">
    <property type="nucleotide sequence ID" value="NZ_BAABBF010000003.1"/>
</dbReference>
<dbReference type="Proteomes" id="UP001500523">
    <property type="component" value="Unassembled WGS sequence"/>
</dbReference>
<evidence type="ECO:0000313" key="3">
    <source>
        <dbReference type="Proteomes" id="UP001500523"/>
    </source>
</evidence>
<dbReference type="SUPFAM" id="SSF53448">
    <property type="entry name" value="Nucleotide-diphospho-sugar transferases"/>
    <property type="match status" value="1"/>
</dbReference>
<dbReference type="Gene3D" id="3.90.550.10">
    <property type="entry name" value="Spore Coat Polysaccharide Biosynthesis Protein SpsA, Chain A"/>
    <property type="match status" value="1"/>
</dbReference>
<comment type="caution">
    <text evidence="2">The sequence shown here is derived from an EMBL/GenBank/DDBJ whole genome shotgun (WGS) entry which is preliminary data.</text>
</comment>